<reference evidence="6 7" key="2">
    <citation type="submission" date="2020-07" db="EMBL/GenBank/DDBJ databases">
        <authorList>
            <person name="Yu X."/>
        </authorList>
    </citation>
    <scope>NUCLEOTIDE SEQUENCE [LARGE SCALE GENOMIC DNA]</scope>
    <source>
        <strain evidence="7">24</strain>
    </source>
</reference>
<dbReference type="InterPro" id="IPR000873">
    <property type="entry name" value="AMP-dep_synth/lig_dom"/>
</dbReference>
<evidence type="ECO:0000256" key="3">
    <source>
        <dbReference type="SAM" id="MobiDB-lite"/>
    </source>
</evidence>
<dbReference type="GO" id="GO:0006631">
    <property type="term" value="P:fatty acid metabolic process"/>
    <property type="evidence" value="ECO:0007669"/>
    <property type="project" value="TreeGrafter"/>
</dbReference>
<comment type="similarity">
    <text evidence="1">Belongs to the ATP-dependent AMP-binding enzyme family.</text>
</comment>
<dbReference type="AlphaFoldDB" id="A0A7D6E1H4"/>
<dbReference type="Gene3D" id="3.30.300.30">
    <property type="match status" value="1"/>
</dbReference>
<dbReference type="EMBL" id="CP059165">
    <property type="protein sequence ID" value="QLL06366.1"/>
    <property type="molecule type" value="Genomic_DNA"/>
</dbReference>
<proteinExistence type="inferred from homology"/>
<feature type="region of interest" description="Disordered" evidence="3">
    <location>
        <begin position="505"/>
        <end position="560"/>
    </location>
</feature>
<dbReference type="InterPro" id="IPR020845">
    <property type="entry name" value="AMP-binding_CS"/>
</dbReference>
<reference evidence="7" key="3">
    <citation type="submission" date="2023-07" db="EMBL/GenBank/DDBJ databases">
        <title>Description of Mycobacterium gordonae subsp. intergordonae subsp.nov. and Mycobacterium gordonae subsp. gordonae subsp. nov.</title>
        <authorList>
            <person name="Huang H."/>
        </authorList>
    </citation>
    <scope>NUCLEOTIDE SEQUENCE [LARGE SCALE GENOMIC DNA]</scope>
    <source>
        <strain evidence="7">24</strain>
    </source>
</reference>
<feature type="domain" description="AMP-dependent synthetase/ligase" evidence="4">
    <location>
        <begin position="34"/>
        <end position="361"/>
    </location>
</feature>
<organism evidence="6 7">
    <name type="scientific">Mycobacterium vicinigordonae</name>
    <dbReference type="NCBI Taxonomy" id="1719132"/>
    <lineage>
        <taxon>Bacteria</taxon>
        <taxon>Bacillati</taxon>
        <taxon>Actinomycetota</taxon>
        <taxon>Actinomycetes</taxon>
        <taxon>Mycobacteriales</taxon>
        <taxon>Mycobacteriaceae</taxon>
        <taxon>Mycobacterium</taxon>
    </lineage>
</organism>
<dbReference type="Proteomes" id="UP000510682">
    <property type="component" value="Chromosome"/>
</dbReference>
<evidence type="ECO:0000256" key="1">
    <source>
        <dbReference type="ARBA" id="ARBA00006432"/>
    </source>
</evidence>
<evidence type="ECO:0000313" key="6">
    <source>
        <dbReference type="EMBL" id="QLL06366.1"/>
    </source>
</evidence>
<feature type="domain" description="AMP-binding enzyme C-terminal" evidence="5">
    <location>
        <begin position="422"/>
        <end position="496"/>
    </location>
</feature>
<dbReference type="InterPro" id="IPR045851">
    <property type="entry name" value="AMP-bd_C_sf"/>
</dbReference>
<sequence>MSLNRQSVEPSRPGIKIQDAQTVHELLCWGAEFWANRTLIVFEDGSTWTWAQCLAEAGRAAGVLAARDIRAGDRVMAVLPNGADWLRTWWGATLLGAVFVPVNPAYRGQLLIDVCDTVDAGVIVVAPEYSERLGPGHLRSSLDPGSLHADAIHSPVLDDPPRPNDIHCLLMTSGTTGPSKASMTTHAQVLDVAAWMIDAARLDERDIFLADMPWFHLSSFAPAVQMMRLGGRICVRTTPNLRQYWQTAKATGATFAIAPGTVAQFLASQPLSPADRDHSLRFMLCAPLPPHPDRFARRFGLQAVTTAYGSTEANLVLTLGLDTPAKPGTCGKVRQGFTVRIVDDHDFEVPVGEVGELIVRADRPWLQSQGYAGDAQASVRLCRNGWIHTGDALRVDSDGYFYFHDRYKDALRRRGENISSFEVEREVLAYPGVAEAACVAHPGEFGGDDEVKVFVVPAVDTRLDLEDLLHFLIGRMTYFMVPRYFELIDELPKTPTQRVQKHLLRQRGNGPQTWDRETAGYRLTRTGLTTTPKPPRGSSDGIETTDQPVPSDFVEGDLHS</sequence>
<evidence type="ECO:0000256" key="2">
    <source>
        <dbReference type="ARBA" id="ARBA00022598"/>
    </source>
</evidence>
<accession>A0A7D6E1H4</accession>
<keyword evidence="7" id="KW-1185">Reference proteome</keyword>
<dbReference type="KEGG" id="mgor:H0P51_21835"/>
<keyword evidence="2" id="KW-0436">Ligase</keyword>
<dbReference type="Gene3D" id="3.40.50.12780">
    <property type="entry name" value="N-terminal domain of ligase-like"/>
    <property type="match status" value="1"/>
</dbReference>
<dbReference type="GO" id="GO:0031956">
    <property type="term" value="F:medium-chain fatty acid-CoA ligase activity"/>
    <property type="evidence" value="ECO:0007669"/>
    <property type="project" value="TreeGrafter"/>
</dbReference>
<dbReference type="PROSITE" id="PS00455">
    <property type="entry name" value="AMP_BINDING"/>
    <property type="match status" value="1"/>
</dbReference>
<evidence type="ECO:0000259" key="4">
    <source>
        <dbReference type="Pfam" id="PF00501"/>
    </source>
</evidence>
<dbReference type="RefSeq" id="WP_180914945.1">
    <property type="nucleotide sequence ID" value="NZ_CP059165.1"/>
</dbReference>
<feature type="compositionally biased region" description="Low complexity" evidence="3">
    <location>
        <begin position="520"/>
        <end position="531"/>
    </location>
</feature>
<dbReference type="InterPro" id="IPR025110">
    <property type="entry name" value="AMP-bd_C"/>
</dbReference>
<evidence type="ECO:0000313" key="7">
    <source>
        <dbReference type="Proteomes" id="UP000510682"/>
    </source>
</evidence>
<dbReference type="SUPFAM" id="SSF56801">
    <property type="entry name" value="Acetyl-CoA synthetase-like"/>
    <property type="match status" value="1"/>
</dbReference>
<dbReference type="PANTHER" id="PTHR43201">
    <property type="entry name" value="ACYL-COA SYNTHETASE"/>
    <property type="match status" value="1"/>
</dbReference>
<dbReference type="Pfam" id="PF13193">
    <property type="entry name" value="AMP-binding_C"/>
    <property type="match status" value="1"/>
</dbReference>
<evidence type="ECO:0000259" key="5">
    <source>
        <dbReference type="Pfam" id="PF13193"/>
    </source>
</evidence>
<name>A0A7D6E1H4_9MYCO</name>
<protein>
    <submittedName>
        <fullName evidence="6">AMP-binding protein</fullName>
    </submittedName>
</protein>
<dbReference type="PANTHER" id="PTHR43201:SF5">
    <property type="entry name" value="MEDIUM-CHAIN ACYL-COA LIGASE ACSF2, MITOCHONDRIAL"/>
    <property type="match status" value="1"/>
</dbReference>
<reference evidence="7" key="1">
    <citation type="submission" date="2020-07" db="EMBL/GenBank/DDBJ databases">
        <title>Description of Mycobacterium gordonae subsp. intergordonae subsp.nov. and Mycobacterium gordonae subsp. gordonae subsp. nov.</title>
        <authorList>
            <person name="Yu X."/>
        </authorList>
    </citation>
    <scope>NUCLEOTIDE SEQUENCE [LARGE SCALE GENOMIC DNA]</scope>
    <source>
        <strain evidence="7">24</strain>
    </source>
</reference>
<dbReference type="InterPro" id="IPR042099">
    <property type="entry name" value="ANL_N_sf"/>
</dbReference>
<dbReference type="Pfam" id="PF00501">
    <property type="entry name" value="AMP-binding"/>
    <property type="match status" value="1"/>
</dbReference>
<gene>
    <name evidence="6" type="ORF">H0P51_21835</name>
</gene>